<evidence type="ECO:0000256" key="1">
    <source>
        <dbReference type="SAM" id="MobiDB-lite"/>
    </source>
</evidence>
<feature type="region of interest" description="Disordered" evidence="1">
    <location>
        <begin position="1"/>
        <end position="21"/>
    </location>
</feature>
<name>A0A9D2UG49_9MICC</name>
<reference evidence="2" key="1">
    <citation type="journal article" date="2021" name="PeerJ">
        <title>Extensive microbial diversity within the chicken gut microbiome revealed by metagenomics and culture.</title>
        <authorList>
            <person name="Gilroy R."/>
            <person name="Ravi A."/>
            <person name="Getino M."/>
            <person name="Pursley I."/>
            <person name="Horton D.L."/>
            <person name="Alikhan N.F."/>
            <person name="Baker D."/>
            <person name="Gharbi K."/>
            <person name="Hall N."/>
            <person name="Watson M."/>
            <person name="Adriaenssens E.M."/>
            <person name="Foster-Nyarko E."/>
            <person name="Jarju S."/>
            <person name="Secka A."/>
            <person name="Antonio M."/>
            <person name="Oren A."/>
            <person name="Chaudhuri R.R."/>
            <person name="La Ragione R."/>
            <person name="Hildebrand F."/>
            <person name="Pallen M.J."/>
        </authorList>
    </citation>
    <scope>NUCLEOTIDE SEQUENCE</scope>
    <source>
        <strain evidence="2">ChiHjej10B9-4811</strain>
    </source>
</reference>
<sequence>MQYSRKPPQENDDAQHQVMPKQTHLQRDSKYLNSLHLTSTILCAALFEEKSRRVWEQYAKNKELSSGSSIPVRAIARAMSDFEHRTYGLEVSPQQYKDRVSRATSTGQMSMETLDLLCKTFDFSQETVRSLQQAVMHGFDDSESLQIIRTIAQVMVSSSYFDVYLSETDPVEFEVKVTLTLLSLEAGCSAVLFPFADIQDITCETPGVHVLSTPVADEWIFFLDDFVPPQETFMLRFIMRGRVSKTPDGFYTARSPFFMIRVFSTGIKVNTGGAERTVRIEKTLATDSESTLVASETVTDYLTYYCPAIDDSSIVIKWK</sequence>
<protein>
    <submittedName>
        <fullName evidence="2">Uncharacterized protein</fullName>
    </submittedName>
</protein>
<dbReference type="EMBL" id="DWUS01000187">
    <property type="protein sequence ID" value="HJD51792.1"/>
    <property type="molecule type" value="Genomic_DNA"/>
</dbReference>
<gene>
    <name evidence="2" type="ORF">H9908_08015</name>
</gene>
<reference evidence="2" key="2">
    <citation type="submission" date="2021-04" db="EMBL/GenBank/DDBJ databases">
        <authorList>
            <person name="Gilroy R."/>
        </authorList>
    </citation>
    <scope>NUCLEOTIDE SEQUENCE</scope>
    <source>
        <strain evidence="2">ChiHjej10B9-4811</strain>
    </source>
</reference>
<accession>A0A9D2UG49</accession>
<comment type="caution">
    <text evidence="2">The sequence shown here is derived from an EMBL/GenBank/DDBJ whole genome shotgun (WGS) entry which is preliminary data.</text>
</comment>
<dbReference type="Proteomes" id="UP000823908">
    <property type="component" value="Unassembled WGS sequence"/>
</dbReference>
<evidence type="ECO:0000313" key="3">
    <source>
        <dbReference type="Proteomes" id="UP000823908"/>
    </source>
</evidence>
<proteinExistence type="predicted"/>
<evidence type="ECO:0000313" key="2">
    <source>
        <dbReference type="EMBL" id="HJD51792.1"/>
    </source>
</evidence>
<dbReference type="AlphaFoldDB" id="A0A9D2UG49"/>
<organism evidence="2 3">
    <name type="scientific">Candidatus Rothia avistercoris</name>
    <dbReference type="NCBI Taxonomy" id="2840479"/>
    <lineage>
        <taxon>Bacteria</taxon>
        <taxon>Bacillati</taxon>
        <taxon>Actinomycetota</taxon>
        <taxon>Actinomycetes</taxon>
        <taxon>Micrococcales</taxon>
        <taxon>Micrococcaceae</taxon>
        <taxon>Rothia</taxon>
    </lineage>
</organism>